<dbReference type="AlphaFoldDB" id="E7RNL0"/>
<feature type="transmembrane region" description="Helical" evidence="1">
    <location>
        <begin position="37"/>
        <end position="53"/>
    </location>
</feature>
<feature type="transmembrane region" description="Helical" evidence="1">
    <location>
        <begin position="262"/>
        <end position="280"/>
    </location>
</feature>
<evidence type="ECO:0000256" key="1">
    <source>
        <dbReference type="SAM" id="Phobius"/>
    </source>
</evidence>
<evidence type="ECO:0000313" key="2">
    <source>
        <dbReference type="EMBL" id="EFZ37303.1"/>
    </source>
</evidence>
<dbReference type="STRING" id="28134.SAMN05444288_2283"/>
<reference evidence="2" key="1">
    <citation type="submission" date="2011-01" db="EMBL/GenBank/DDBJ databases">
        <authorList>
            <person name="Muzny D."/>
            <person name="Qin X."/>
            <person name="Buhay C."/>
            <person name="Dugan-Rocha S."/>
            <person name="Ding Y."/>
            <person name="Chen G."/>
            <person name="Hawes A."/>
            <person name="Holder M."/>
            <person name="Jhangiani S."/>
            <person name="Johnson A."/>
            <person name="Khan Z."/>
            <person name="Li Z."/>
            <person name="Liu W."/>
            <person name="Liu X."/>
            <person name="Perez L."/>
            <person name="Shen H."/>
            <person name="Wang Q."/>
            <person name="Watt J."/>
            <person name="Xi L."/>
            <person name="Xin Y."/>
            <person name="Zhou J."/>
            <person name="Deng J."/>
            <person name="Jiang H."/>
            <person name="Liu Y."/>
            <person name="Qu J."/>
            <person name="Song X.-Z."/>
            <person name="Zhang L."/>
            <person name="Villasana D."/>
            <person name="Johnson A."/>
            <person name="Liu J."/>
            <person name="Liyanage D."/>
            <person name="Lorensuhewa L."/>
            <person name="Robinson T."/>
            <person name="Song A."/>
            <person name="Song B.-B."/>
            <person name="Dinh H."/>
            <person name="Thornton R."/>
            <person name="Coyle M."/>
            <person name="Francisco L."/>
            <person name="Jackson L."/>
            <person name="Javaid M."/>
            <person name="Korchina V."/>
            <person name="Kovar C."/>
            <person name="Mata R."/>
            <person name="Mathew T."/>
            <person name="Ngo R."/>
            <person name="Nguyen L."/>
            <person name="Nguyen N."/>
            <person name="Okwuonu G."/>
            <person name="Ongeri F."/>
            <person name="Pham C."/>
            <person name="Simmons D."/>
            <person name="Wilczek-Boney K."/>
            <person name="Hale W."/>
            <person name="Jakkamsetti A."/>
            <person name="Pham P."/>
            <person name="Ruth R."/>
            <person name="San Lucas F."/>
            <person name="Warren J."/>
            <person name="Zhang J."/>
            <person name="Zhao Z."/>
            <person name="Zhou C."/>
            <person name="Zhu D."/>
            <person name="Lee S."/>
            <person name="Bess C."/>
            <person name="Blankenburg K."/>
            <person name="Forbes L."/>
            <person name="Fu Q."/>
            <person name="Gubbala S."/>
            <person name="Hirani K."/>
            <person name="Jayaseelan J.C."/>
            <person name="Lara F."/>
            <person name="Munidasa M."/>
            <person name="Palculict T."/>
            <person name="Patil S."/>
            <person name="Pu L.-L."/>
            <person name="Saada N."/>
            <person name="Tang L."/>
            <person name="Weissenberger G."/>
            <person name="Zhu Y."/>
            <person name="Hemphill L."/>
            <person name="Shang Y."/>
            <person name="Youmans B."/>
            <person name="Ayvaz T."/>
            <person name="Ross M."/>
            <person name="Santibanez J."/>
            <person name="Aqrawi P."/>
            <person name="Gross S."/>
            <person name="Joshi V."/>
            <person name="Fowler G."/>
            <person name="Nazareth L."/>
            <person name="Reid J."/>
            <person name="Worley K."/>
            <person name="Petrosino J."/>
            <person name="Highlander S."/>
            <person name="Gibbs R."/>
        </authorList>
    </citation>
    <scope>NUCLEOTIDE SEQUENCE [LARGE SCALE GENOMIC DNA]</scope>
    <source>
        <strain evidence="2">ATCC 33269</strain>
    </source>
</reference>
<proteinExistence type="predicted"/>
<dbReference type="EMBL" id="AEPE02000003">
    <property type="protein sequence ID" value="EFZ37303.1"/>
    <property type="molecule type" value="Genomic_DNA"/>
</dbReference>
<gene>
    <name evidence="2" type="ORF">HMPREF0663_10761</name>
</gene>
<name>E7RNL0_9BACT</name>
<comment type="caution">
    <text evidence="2">The sequence shown here is derived from an EMBL/GenBank/DDBJ whole genome shotgun (WGS) entry which is preliminary data.</text>
</comment>
<keyword evidence="3" id="KW-1185">Reference proteome</keyword>
<organism evidence="2 3">
    <name type="scientific">Hoylesella oralis ATCC 33269</name>
    <dbReference type="NCBI Taxonomy" id="873533"/>
    <lineage>
        <taxon>Bacteria</taxon>
        <taxon>Pseudomonadati</taxon>
        <taxon>Bacteroidota</taxon>
        <taxon>Bacteroidia</taxon>
        <taxon>Bacteroidales</taxon>
        <taxon>Prevotellaceae</taxon>
        <taxon>Hoylesella</taxon>
    </lineage>
</organism>
<keyword evidence="1" id="KW-0812">Transmembrane</keyword>
<feature type="transmembrane region" description="Helical" evidence="1">
    <location>
        <begin position="90"/>
        <end position="107"/>
    </location>
</feature>
<dbReference type="eggNOG" id="ENOG50339DJ">
    <property type="taxonomic scope" value="Bacteria"/>
</dbReference>
<dbReference type="RefSeq" id="WP_004367960.1">
    <property type="nucleotide sequence ID" value="NZ_GL833116.1"/>
</dbReference>
<keyword evidence="1" id="KW-0472">Membrane</keyword>
<feature type="transmembrane region" description="Helical" evidence="1">
    <location>
        <begin position="205"/>
        <end position="226"/>
    </location>
</feature>
<feature type="transmembrane region" description="Helical" evidence="1">
    <location>
        <begin position="12"/>
        <end position="31"/>
    </location>
</feature>
<accession>E7RNL0</accession>
<feature type="transmembrane region" description="Helical" evidence="1">
    <location>
        <begin position="119"/>
        <end position="142"/>
    </location>
</feature>
<sequence length="311" mass="35303">MVKKRVQNRIATSRYALPVTAIYAALVWFSAIYRDHSMWLPTVLLALTTYIMAELNNQNALMRTYSRMVSCSFIMLSTACIYLFRNYTVGIVQLSGAVCYLALFGSYQDKRATGKVFTAFVAIGLASVFFIQILFFVPILWLVLTTRIMAMSIRTFCASLLGLITPYWFIEGYNITIGKPLLTITHFTAIAHFDTPFILQGSDHTYPIAVFAFMVLVVLTGSIHYLRTIYKDKIRTRLLYETLITMSVCGLFFIAIQPQHSAYLVPLLIVSVAPLAAHYITFTHTWLTNLSFYMLTALILALTALNLHMLW</sequence>
<keyword evidence="1" id="KW-1133">Transmembrane helix</keyword>
<evidence type="ECO:0008006" key="4">
    <source>
        <dbReference type="Google" id="ProtNLM"/>
    </source>
</evidence>
<dbReference type="HOGENOM" id="CLU_071284_0_0_10"/>
<feature type="transmembrane region" description="Helical" evidence="1">
    <location>
        <begin position="238"/>
        <end position="256"/>
    </location>
</feature>
<feature type="transmembrane region" description="Helical" evidence="1">
    <location>
        <begin position="292"/>
        <end position="310"/>
    </location>
</feature>
<evidence type="ECO:0000313" key="3">
    <source>
        <dbReference type="Proteomes" id="UP000005580"/>
    </source>
</evidence>
<dbReference type="Proteomes" id="UP000005580">
    <property type="component" value="Unassembled WGS sequence"/>
</dbReference>
<feature type="transmembrane region" description="Helical" evidence="1">
    <location>
        <begin position="148"/>
        <end position="169"/>
    </location>
</feature>
<protein>
    <recommendedName>
        <fullName evidence="4">Glycosyltransferase RgtA/B/C/D-like domain-containing protein</fullName>
    </recommendedName>
</protein>